<feature type="modified residue" description="N6-carboxylysine" evidence="5">
    <location>
        <position position="150"/>
    </location>
</feature>
<comment type="caution">
    <text evidence="7">The sequence shown here is derived from an EMBL/GenBank/DDBJ whole genome shotgun (WGS) entry which is preliminary data.</text>
</comment>
<dbReference type="Gene3D" id="3.20.20.140">
    <property type="entry name" value="Metal-dependent hydrolases"/>
    <property type="match status" value="1"/>
</dbReference>
<evidence type="ECO:0000259" key="6">
    <source>
        <dbReference type="Pfam" id="PF01979"/>
    </source>
</evidence>
<dbReference type="InterPro" id="IPR011778">
    <property type="entry name" value="Hydantoinase/dihydroPyrase"/>
</dbReference>
<comment type="similarity">
    <text evidence="2">Belongs to the metallo-dependent hydrolases superfamily. Hydantoinase/dihydropyrimidinase family.</text>
</comment>
<evidence type="ECO:0000256" key="4">
    <source>
        <dbReference type="ARBA" id="ARBA00022801"/>
    </source>
</evidence>
<dbReference type="RefSeq" id="WP_133849719.1">
    <property type="nucleotide sequence ID" value="NZ_SNXZ01000002.1"/>
</dbReference>
<dbReference type="SUPFAM" id="SSF51338">
    <property type="entry name" value="Composite domain of metallo-dependent hydrolases"/>
    <property type="match status" value="2"/>
</dbReference>
<dbReference type="Pfam" id="PF01979">
    <property type="entry name" value="Amidohydro_1"/>
    <property type="match status" value="1"/>
</dbReference>
<proteinExistence type="inferred from homology"/>
<dbReference type="InterPro" id="IPR032466">
    <property type="entry name" value="Metal_Hydrolase"/>
</dbReference>
<keyword evidence="8" id="KW-1185">Reference proteome</keyword>
<comment type="PTM">
    <text evidence="5">Carbamylation allows a single lysine to coordinate two divalent metal cations.</text>
</comment>
<evidence type="ECO:0000313" key="8">
    <source>
        <dbReference type="Proteomes" id="UP000295444"/>
    </source>
</evidence>
<dbReference type="AlphaFoldDB" id="A0A4R6SHR2"/>
<keyword evidence="3" id="KW-0479">Metal-binding</keyword>
<dbReference type="CDD" id="cd01314">
    <property type="entry name" value="D-HYD"/>
    <property type="match status" value="1"/>
</dbReference>
<reference evidence="7 8" key="1">
    <citation type="submission" date="2019-03" db="EMBL/GenBank/DDBJ databases">
        <title>Genomic Encyclopedia of Type Strains, Phase IV (KMG-IV): sequencing the most valuable type-strain genomes for metagenomic binning, comparative biology and taxonomic classification.</title>
        <authorList>
            <person name="Goeker M."/>
        </authorList>
    </citation>
    <scope>NUCLEOTIDE SEQUENCE [LARGE SCALE GENOMIC DNA]</scope>
    <source>
        <strain evidence="7 8">DSM 45361</strain>
    </source>
</reference>
<organism evidence="7 8">
    <name type="scientific">Labedaea rhizosphaerae</name>
    <dbReference type="NCBI Taxonomy" id="598644"/>
    <lineage>
        <taxon>Bacteria</taxon>
        <taxon>Bacillati</taxon>
        <taxon>Actinomycetota</taxon>
        <taxon>Actinomycetes</taxon>
        <taxon>Pseudonocardiales</taxon>
        <taxon>Pseudonocardiaceae</taxon>
        <taxon>Labedaea</taxon>
    </lineage>
</organism>
<dbReference type="InterPro" id="IPR050378">
    <property type="entry name" value="Metallo-dep_Hydrolases_sf"/>
</dbReference>
<dbReference type="GO" id="GO:0046872">
    <property type="term" value="F:metal ion binding"/>
    <property type="evidence" value="ECO:0007669"/>
    <property type="project" value="UniProtKB-KW"/>
</dbReference>
<feature type="domain" description="Amidohydrolase-related" evidence="6">
    <location>
        <begin position="50"/>
        <end position="436"/>
    </location>
</feature>
<dbReference type="OrthoDB" id="9775759at2"/>
<dbReference type="GO" id="GO:0016812">
    <property type="term" value="F:hydrolase activity, acting on carbon-nitrogen (but not peptide) bonds, in cyclic amides"/>
    <property type="evidence" value="ECO:0007669"/>
    <property type="project" value="TreeGrafter"/>
</dbReference>
<evidence type="ECO:0000256" key="1">
    <source>
        <dbReference type="ARBA" id="ARBA00001947"/>
    </source>
</evidence>
<dbReference type="InterPro" id="IPR011059">
    <property type="entry name" value="Metal-dep_hydrolase_composite"/>
</dbReference>
<dbReference type="FunFam" id="3.20.20.140:FF:000037">
    <property type="entry name" value="Dihydropyrimidinase"/>
    <property type="match status" value="1"/>
</dbReference>
<dbReference type="Gene3D" id="2.30.40.10">
    <property type="entry name" value="Urease, subunit C, domain 1"/>
    <property type="match status" value="1"/>
</dbReference>
<comment type="cofactor">
    <cofactor evidence="1">
        <name>Zn(2+)</name>
        <dbReference type="ChEBI" id="CHEBI:29105"/>
    </cofactor>
</comment>
<keyword evidence="4" id="KW-0378">Hydrolase</keyword>
<name>A0A4R6SHR2_LABRH</name>
<sequence length="461" mass="49331">MRTLIKGGTVVNATGAVVADVLVEDETIAAVAAPGVFENADKVIDAAGKYVIPGGIDAHTHMEMPFGGTFSADTFATGTTAAAWGGTTTIIDFAVQAKGTSLLSTLDKWHEKADAHCAVDYGFHMIVSDVNDTSLKEMESCIAAGVNSFKMFMAYPGVFYATDGEILRAMQKATDTGAMIMMHAENGIAIDQLVAQAIAAGRTDPVEHGLTRPPELEGEATSRAIQLAKVTGAPLYIVHLSARHALAAVAQARDAGQNVFAETCPQYLFLSLDDLAKPDFEGAKYVASPPLRPKDHQDDLWRGLRTNDLSVVSTDHCPFCFVEQKELGRGDFSKIPNGMPGVEHRMDLLHQGVVGGKISLARWVEVASTTPARMFGLYPRKGVIAPGADADIVVYDPQATTHVSAETHHMNVDYSAYEGWELKGKVDTVLSRGSVVIAGNAFHGREGHGKFLSRDLSQYLV</sequence>
<evidence type="ECO:0000256" key="3">
    <source>
        <dbReference type="ARBA" id="ARBA00022723"/>
    </source>
</evidence>
<dbReference type="NCBIfam" id="TIGR02033">
    <property type="entry name" value="D-hydantoinase"/>
    <property type="match status" value="1"/>
</dbReference>
<dbReference type="EMBL" id="SNXZ01000002">
    <property type="protein sequence ID" value="TDQ01100.1"/>
    <property type="molecule type" value="Genomic_DNA"/>
</dbReference>
<evidence type="ECO:0000256" key="5">
    <source>
        <dbReference type="PIRSR" id="PIRSR611778-50"/>
    </source>
</evidence>
<accession>A0A4R6SHR2</accession>
<evidence type="ECO:0000256" key="2">
    <source>
        <dbReference type="ARBA" id="ARBA00008829"/>
    </source>
</evidence>
<gene>
    <name evidence="7" type="ORF">EV186_102967</name>
</gene>
<dbReference type="PANTHER" id="PTHR11647:SF1">
    <property type="entry name" value="COLLAPSIN RESPONSE MEDIATOR PROTEIN"/>
    <property type="match status" value="1"/>
</dbReference>
<dbReference type="InterPro" id="IPR006680">
    <property type="entry name" value="Amidohydro-rel"/>
</dbReference>
<dbReference type="GO" id="GO:0005829">
    <property type="term" value="C:cytosol"/>
    <property type="evidence" value="ECO:0007669"/>
    <property type="project" value="TreeGrafter"/>
</dbReference>
<dbReference type="PANTHER" id="PTHR11647">
    <property type="entry name" value="HYDRANTOINASE/DIHYDROPYRIMIDINASE FAMILY MEMBER"/>
    <property type="match status" value="1"/>
</dbReference>
<dbReference type="SUPFAM" id="SSF51556">
    <property type="entry name" value="Metallo-dependent hydrolases"/>
    <property type="match status" value="1"/>
</dbReference>
<evidence type="ECO:0000313" key="7">
    <source>
        <dbReference type="EMBL" id="TDQ01100.1"/>
    </source>
</evidence>
<protein>
    <submittedName>
        <fullName evidence="7">Dihydropyrimidinase</fullName>
    </submittedName>
</protein>
<dbReference type="Proteomes" id="UP000295444">
    <property type="component" value="Unassembled WGS sequence"/>
</dbReference>